<proteinExistence type="predicted"/>
<dbReference type="Proteomes" id="UP001331515">
    <property type="component" value="Unassembled WGS sequence"/>
</dbReference>
<evidence type="ECO:0000313" key="2">
    <source>
        <dbReference type="Proteomes" id="UP001331515"/>
    </source>
</evidence>
<reference evidence="1 2" key="1">
    <citation type="journal article" date="2023" name="Mol. Biol. Evol.">
        <title>Genomics of Secondarily Temperate Adaptation in the Only Non-Antarctic Icefish.</title>
        <authorList>
            <person name="Rivera-Colon A.G."/>
            <person name="Rayamajhi N."/>
            <person name="Minhas B.F."/>
            <person name="Madrigal G."/>
            <person name="Bilyk K.T."/>
            <person name="Yoon V."/>
            <person name="Hune M."/>
            <person name="Gregory S."/>
            <person name="Cheng C.H.C."/>
            <person name="Catchen J.M."/>
        </authorList>
    </citation>
    <scope>NUCLEOTIDE SEQUENCE [LARGE SCALE GENOMIC DNA]</scope>
    <source>
        <tissue evidence="1">White muscle</tissue>
    </source>
</reference>
<protein>
    <submittedName>
        <fullName evidence="1">Uncharacterized protein</fullName>
    </submittedName>
</protein>
<evidence type="ECO:0000313" key="1">
    <source>
        <dbReference type="EMBL" id="KAK5922875.1"/>
    </source>
</evidence>
<sequence>MYKVNRPVQNLPALRREEEICTVRKTTCQKVSLGRGQSDVKYIPAVSRRGGGGCGGEDNRRHSLKKGRAFSEISQFSPVSFQSSACPL</sequence>
<comment type="caution">
    <text evidence="1">The sequence shown here is derived from an EMBL/GenBank/DDBJ whole genome shotgun (WGS) entry which is preliminary data.</text>
</comment>
<accession>A0AAN8DMR0</accession>
<organism evidence="1 2">
    <name type="scientific">Champsocephalus gunnari</name>
    <name type="common">Mackerel icefish</name>
    <dbReference type="NCBI Taxonomy" id="52237"/>
    <lineage>
        <taxon>Eukaryota</taxon>
        <taxon>Metazoa</taxon>
        <taxon>Chordata</taxon>
        <taxon>Craniata</taxon>
        <taxon>Vertebrata</taxon>
        <taxon>Euteleostomi</taxon>
        <taxon>Actinopterygii</taxon>
        <taxon>Neopterygii</taxon>
        <taxon>Teleostei</taxon>
        <taxon>Neoteleostei</taxon>
        <taxon>Acanthomorphata</taxon>
        <taxon>Eupercaria</taxon>
        <taxon>Perciformes</taxon>
        <taxon>Notothenioidei</taxon>
        <taxon>Channichthyidae</taxon>
        <taxon>Champsocephalus</taxon>
    </lineage>
</organism>
<dbReference type="AlphaFoldDB" id="A0AAN8DMR0"/>
<name>A0AAN8DMR0_CHAGU</name>
<gene>
    <name evidence="1" type="ORF">CgunFtcFv8_020103</name>
</gene>
<dbReference type="EMBL" id="JAURVH010001522">
    <property type="protein sequence ID" value="KAK5922875.1"/>
    <property type="molecule type" value="Genomic_DNA"/>
</dbReference>
<keyword evidence="2" id="KW-1185">Reference proteome</keyword>